<evidence type="ECO:0000313" key="3">
    <source>
        <dbReference type="EMBL" id="ACV81280.1"/>
    </source>
</evidence>
<protein>
    <recommendedName>
        <fullName evidence="5">Copper chaperone PCu(A)C</fullName>
    </recommendedName>
</protein>
<dbReference type="KEGG" id="nml:Namu_5007"/>
<reference evidence="4" key="1">
    <citation type="submission" date="2009-09" db="EMBL/GenBank/DDBJ databases">
        <title>The complete genome of Nakamurella multipartita DSM 44233.</title>
        <authorList>
            <consortium name="US DOE Joint Genome Institute (JGI-PGF)"/>
            <person name="Lucas S."/>
            <person name="Copeland A."/>
            <person name="Lapidus A."/>
            <person name="Glavina del Rio T."/>
            <person name="Dalin E."/>
            <person name="Tice H."/>
            <person name="Bruce D."/>
            <person name="Goodwin L."/>
            <person name="Pitluck S."/>
            <person name="Kyrpides N."/>
            <person name="Mavromatis K."/>
            <person name="Ivanova N."/>
            <person name="Ovchinnikova G."/>
            <person name="Sims D."/>
            <person name="Meincke L."/>
            <person name="Brettin T."/>
            <person name="Detter J.C."/>
            <person name="Han C."/>
            <person name="Larimer F."/>
            <person name="Land M."/>
            <person name="Hauser L."/>
            <person name="Markowitz V."/>
            <person name="Cheng J.-F."/>
            <person name="Hugenholtz P."/>
            <person name="Woyke T."/>
            <person name="Wu D."/>
            <person name="Klenk H.-P."/>
            <person name="Eisen J.A."/>
        </authorList>
    </citation>
    <scope>NUCLEOTIDE SEQUENCE [LARGE SCALE GENOMIC DNA]</scope>
    <source>
        <strain evidence="4">ATCC 700099 / DSM 44233 / CIP 104796 / JCM 9543 / NBRC 105858 / Y-104</strain>
    </source>
</reference>
<dbReference type="PROSITE" id="PS51257">
    <property type="entry name" value="PROKAR_LIPOPROTEIN"/>
    <property type="match status" value="1"/>
</dbReference>
<dbReference type="eggNOG" id="COG2847">
    <property type="taxonomic scope" value="Bacteria"/>
</dbReference>
<feature type="region of interest" description="Disordered" evidence="1">
    <location>
        <begin position="32"/>
        <end position="51"/>
    </location>
</feature>
<proteinExistence type="predicted"/>
<dbReference type="InterPro" id="IPR058248">
    <property type="entry name" value="Lxx211020-like"/>
</dbReference>
<evidence type="ECO:0000256" key="2">
    <source>
        <dbReference type="SAM" id="SignalP"/>
    </source>
</evidence>
<sequence precursor="true">MNSRSTTHRAARWILAAGAASLLLVAGCAATSSGSPSTSSPSMSSTSSSTAAGEVTIADTWVRATPGTDDPSMSAAFGVLTNHTDRQLTVVSATNSASDRTELHEMAMVDGAMVMRPISGGITIPAGGRTTLEPGGLHVMLLNLTTPIEPGDEVDLTLTLDDGSTVPFTAVAKEFAGANESYSPTSPMDSQMDMGSATSGHG</sequence>
<evidence type="ECO:0008006" key="5">
    <source>
        <dbReference type="Google" id="ProtNLM"/>
    </source>
</evidence>
<dbReference type="SUPFAM" id="SSF110087">
    <property type="entry name" value="DR1885-like metal-binding protein"/>
    <property type="match status" value="1"/>
</dbReference>
<feature type="compositionally biased region" description="Polar residues" evidence="1">
    <location>
        <begin position="180"/>
        <end position="189"/>
    </location>
</feature>
<dbReference type="STRING" id="479431.Namu_5007"/>
<dbReference type="InterPro" id="IPR036182">
    <property type="entry name" value="PCuAC_sf"/>
</dbReference>
<evidence type="ECO:0000313" key="4">
    <source>
        <dbReference type="Proteomes" id="UP000002218"/>
    </source>
</evidence>
<keyword evidence="2" id="KW-0732">Signal</keyword>
<dbReference type="Pfam" id="PF04314">
    <property type="entry name" value="PCuAC"/>
    <property type="match status" value="1"/>
</dbReference>
<feature type="region of interest" description="Disordered" evidence="1">
    <location>
        <begin position="179"/>
        <end position="202"/>
    </location>
</feature>
<reference evidence="3 4" key="2">
    <citation type="journal article" date="2010" name="Stand. Genomic Sci.">
        <title>Complete genome sequence of Nakamurella multipartita type strain (Y-104).</title>
        <authorList>
            <person name="Tice H."/>
            <person name="Mayilraj S."/>
            <person name="Sims D."/>
            <person name="Lapidus A."/>
            <person name="Nolan M."/>
            <person name="Lucas S."/>
            <person name="Glavina Del Rio T."/>
            <person name="Copeland A."/>
            <person name="Cheng J.F."/>
            <person name="Meincke L."/>
            <person name="Bruce D."/>
            <person name="Goodwin L."/>
            <person name="Pitluck S."/>
            <person name="Ivanova N."/>
            <person name="Mavromatis K."/>
            <person name="Ovchinnikova G."/>
            <person name="Pati A."/>
            <person name="Chen A."/>
            <person name="Palaniappan K."/>
            <person name="Land M."/>
            <person name="Hauser L."/>
            <person name="Chang Y.J."/>
            <person name="Jeffries C.D."/>
            <person name="Detter J.C."/>
            <person name="Brettin T."/>
            <person name="Rohde M."/>
            <person name="Goker M."/>
            <person name="Bristow J."/>
            <person name="Eisen J.A."/>
            <person name="Markowitz V."/>
            <person name="Hugenholtz P."/>
            <person name="Kyrpides N.C."/>
            <person name="Klenk H.P."/>
            <person name="Chen F."/>
        </authorList>
    </citation>
    <scope>NUCLEOTIDE SEQUENCE [LARGE SCALE GENOMIC DNA]</scope>
    <source>
        <strain evidence="4">ATCC 700099 / DSM 44233 / CIP 104796 / JCM 9543 / NBRC 105858 / Y-104</strain>
    </source>
</reference>
<feature type="signal peptide" evidence="2">
    <location>
        <begin position="1"/>
        <end position="30"/>
    </location>
</feature>
<dbReference type="OrthoDB" id="9796962at2"/>
<dbReference type="InterPro" id="IPR007410">
    <property type="entry name" value="LpqE-like"/>
</dbReference>
<gene>
    <name evidence="3" type="ordered locus">Namu_5007</name>
</gene>
<dbReference type="HOGENOM" id="CLU_100939_0_0_11"/>
<organism evidence="3 4">
    <name type="scientific">Nakamurella multipartita (strain ATCC 700099 / DSM 44233 / CIP 104796 / JCM 9543 / NBRC 105858 / Y-104)</name>
    <name type="common">Microsphaera multipartita</name>
    <dbReference type="NCBI Taxonomy" id="479431"/>
    <lineage>
        <taxon>Bacteria</taxon>
        <taxon>Bacillati</taxon>
        <taxon>Actinomycetota</taxon>
        <taxon>Actinomycetes</taxon>
        <taxon>Nakamurellales</taxon>
        <taxon>Nakamurellaceae</taxon>
        <taxon>Nakamurella</taxon>
    </lineage>
</organism>
<name>C8XA80_NAKMY</name>
<dbReference type="PANTHER" id="PTHR36302:SF1">
    <property type="entry name" value="COPPER CHAPERONE PCU(A)C"/>
    <property type="match status" value="1"/>
</dbReference>
<evidence type="ECO:0000256" key="1">
    <source>
        <dbReference type="SAM" id="MobiDB-lite"/>
    </source>
</evidence>
<dbReference type="Proteomes" id="UP000002218">
    <property type="component" value="Chromosome"/>
</dbReference>
<dbReference type="EMBL" id="CP001737">
    <property type="protein sequence ID" value="ACV81280.1"/>
    <property type="molecule type" value="Genomic_DNA"/>
</dbReference>
<dbReference type="PANTHER" id="PTHR36302">
    <property type="entry name" value="BLR7088 PROTEIN"/>
    <property type="match status" value="1"/>
</dbReference>
<feature type="chain" id="PRO_5038871196" description="Copper chaperone PCu(A)C" evidence="2">
    <location>
        <begin position="31"/>
        <end position="202"/>
    </location>
</feature>
<accession>C8XA80</accession>
<dbReference type="InParanoid" id="C8XA80"/>
<dbReference type="Gene3D" id="2.60.40.1890">
    <property type="entry name" value="PCu(A)C copper chaperone"/>
    <property type="match status" value="1"/>
</dbReference>
<keyword evidence="4" id="KW-1185">Reference proteome</keyword>
<dbReference type="AlphaFoldDB" id="C8XA80"/>